<keyword evidence="1" id="KW-0175">Coiled coil</keyword>
<feature type="transmembrane region" description="Helical" evidence="3">
    <location>
        <begin position="46"/>
        <end position="68"/>
    </location>
</feature>
<feature type="compositionally biased region" description="Low complexity" evidence="2">
    <location>
        <begin position="75"/>
        <end position="87"/>
    </location>
</feature>
<dbReference type="Pfam" id="PF14257">
    <property type="entry name" value="DUF4349"/>
    <property type="match status" value="1"/>
</dbReference>
<dbReference type="Proteomes" id="UP000680132">
    <property type="component" value="Unassembled WGS sequence"/>
</dbReference>
<feature type="region of interest" description="Disordered" evidence="2">
    <location>
        <begin position="75"/>
        <end position="128"/>
    </location>
</feature>
<feature type="coiled-coil region" evidence="1">
    <location>
        <begin position="260"/>
        <end position="294"/>
    </location>
</feature>
<evidence type="ECO:0000313" key="5">
    <source>
        <dbReference type="EMBL" id="MBO3663912.1"/>
    </source>
</evidence>
<comment type="caution">
    <text evidence="5">The sequence shown here is derived from an EMBL/GenBank/DDBJ whole genome shotgun (WGS) entry which is preliminary data.</text>
</comment>
<proteinExistence type="predicted"/>
<keyword evidence="6" id="KW-1185">Reference proteome</keyword>
<evidence type="ECO:0000256" key="1">
    <source>
        <dbReference type="SAM" id="Coils"/>
    </source>
</evidence>
<feature type="transmembrane region" description="Helical" evidence="3">
    <location>
        <begin position="329"/>
        <end position="353"/>
    </location>
</feature>
<evidence type="ECO:0000256" key="2">
    <source>
        <dbReference type="SAM" id="MobiDB-lite"/>
    </source>
</evidence>
<dbReference type="AlphaFoldDB" id="A0A939QLI7"/>
<name>A0A939QLI7_9MICO</name>
<accession>A0A939QLI7</accession>
<evidence type="ECO:0000313" key="6">
    <source>
        <dbReference type="Proteomes" id="UP000680132"/>
    </source>
</evidence>
<reference evidence="5" key="1">
    <citation type="submission" date="2021-03" db="EMBL/GenBank/DDBJ databases">
        <title>Microbacterium sp. nov., a novel actinobacterium isolated from cow dung.</title>
        <authorList>
            <person name="Zhang L."/>
        </authorList>
    </citation>
    <scope>NUCLEOTIDE SEQUENCE</scope>
    <source>
        <strain evidence="5">NEAU-LLB</strain>
    </source>
</reference>
<evidence type="ECO:0000259" key="4">
    <source>
        <dbReference type="Pfam" id="PF14257"/>
    </source>
</evidence>
<gene>
    <name evidence="5" type="ORF">J5V96_10360</name>
</gene>
<sequence>MIDMKQDDGLPEVSDETLGRIEARVFEAIREDRPARAAAPRRRRRLWQGIGIAAAIVAVAAVISPAVLGGLNGGTATSSSDAGGAAAPEMAPLPEGAKGLSSEDGAVTDAPAGQTVDGDASAGQTTVAPDEREIIRTGSASILVDDPESAAREVADLAVDHGGWVEQLSIGMDRSYAPAETDSTVWVPEDGGFVSLRIPADDLDAVMTSLEDIGEVESSRVGTQDVTSTAVDLRARIDAARASVERLTTLMSQAGSVGDLVQVETALAQRQAELESLEQQLESLEGQVAMSTLSVSLLTEAPPVKADPAGFGDGLLAGWNGLLATLNGIVIGLGFVLPWLGVAAVILALIVVIRKGLRRKKSDS</sequence>
<feature type="domain" description="DUF4349" evidence="4">
    <location>
        <begin position="132"/>
        <end position="350"/>
    </location>
</feature>
<organism evidence="5 6">
    <name type="scientific">Microbacterium stercoris</name>
    <dbReference type="NCBI Taxonomy" id="2820289"/>
    <lineage>
        <taxon>Bacteria</taxon>
        <taxon>Bacillati</taxon>
        <taxon>Actinomycetota</taxon>
        <taxon>Actinomycetes</taxon>
        <taxon>Micrococcales</taxon>
        <taxon>Microbacteriaceae</taxon>
        <taxon>Microbacterium</taxon>
    </lineage>
</organism>
<evidence type="ECO:0000256" key="3">
    <source>
        <dbReference type="SAM" id="Phobius"/>
    </source>
</evidence>
<dbReference type="InterPro" id="IPR025645">
    <property type="entry name" value="DUF4349"/>
</dbReference>
<keyword evidence="3" id="KW-0812">Transmembrane</keyword>
<dbReference type="EMBL" id="JAGFOA010000004">
    <property type="protein sequence ID" value="MBO3663912.1"/>
    <property type="molecule type" value="Genomic_DNA"/>
</dbReference>
<keyword evidence="3" id="KW-1133">Transmembrane helix</keyword>
<keyword evidence="3" id="KW-0472">Membrane</keyword>
<protein>
    <submittedName>
        <fullName evidence="5">DUF4349 domain-containing protein</fullName>
    </submittedName>
</protein>